<comment type="caution">
    <text evidence="2">The sequence shown here is derived from an EMBL/GenBank/DDBJ whole genome shotgun (WGS) entry which is preliminary data.</text>
</comment>
<organism evidence="2 3">
    <name type="scientific">Anaerococcus nagyae</name>
    <dbReference type="NCBI Taxonomy" id="1755241"/>
    <lineage>
        <taxon>Bacteria</taxon>
        <taxon>Bacillati</taxon>
        <taxon>Bacillota</taxon>
        <taxon>Tissierellia</taxon>
        <taxon>Tissierellales</taxon>
        <taxon>Peptoniphilaceae</taxon>
        <taxon>Anaerococcus</taxon>
    </lineage>
</organism>
<dbReference type="AlphaFoldDB" id="A0A3E2TFU9"/>
<dbReference type="EMBL" id="QVEU01000009">
    <property type="protein sequence ID" value="RGB74749.1"/>
    <property type="molecule type" value="Genomic_DNA"/>
</dbReference>
<reference evidence="2 3" key="1">
    <citation type="submission" date="2018-08" db="EMBL/GenBank/DDBJ databases">
        <title>A genome reference for cultivated species of the human gut microbiota.</title>
        <authorList>
            <person name="Zou Y."/>
            <person name="Xue W."/>
            <person name="Luo G."/>
        </authorList>
    </citation>
    <scope>NUCLEOTIDE SEQUENCE [LARGE SCALE GENOMIC DNA]</scope>
    <source>
        <strain evidence="2 3">OF01-3</strain>
    </source>
</reference>
<gene>
    <name evidence="2" type="ORF">DXA39_08270</name>
</gene>
<dbReference type="Proteomes" id="UP000261011">
    <property type="component" value="Unassembled WGS sequence"/>
</dbReference>
<evidence type="ECO:0000256" key="1">
    <source>
        <dbReference type="SAM" id="Phobius"/>
    </source>
</evidence>
<accession>A0A3E2TFU9</accession>
<keyword evidence="3" id="KW-1185">Reference proteome</keyword>
<evidence type="ECO:0008006" key="4">
    <source>
        <dbReference type="Google" id="ProtNLM"/>
    </source>
</evidence>
<keyword evidence="1" id="KW-0812">Transmembrane</keyword>
<evidence type="ECO:0000313" key="3">
    <source>
        <dbReference type="Proteomes" id="UP000261011"/>
    </source>
</evidence>
<proteinExistence type="predicted"/>
<feature type="transmembrane region" description="Helical" evidence="1">
    <location>
        <begin position="12"/>
        <end position="29"/>
    </location>
</feature>
<keyword evidence="1" id="KW-0472">Membrane</keyword>
<sequence>MVSILNLLKLKYMYILIFLGIFILGYAILSTDEANKKNIGKILGCLMIIIGCISMYLKS</sequence>
<keyword evidence="1" id="KW-1133">Transmembrane helix</keyword>
<protein>
    <recommendedName>
        <fullName evidence="4">DUF3953 domain-containing protein</fullName>
    </recommendedName>
</protein>
<feature type="transmembrane region" description="Helical" evidence="1">
    <location>
        <begin position="41"/>
        <end position="57"/>
    </location>
</feature>
<name>A0A3E2TFU9_9FIRM</name>
<evidence type="ECO:0000313" key="2">
    <source>
        <dbReference type="EMBL" id="RGB74749.1"/>
    </source>
</evidence>